<evidence type="ECO:0000313" key="2">
    <source>
        <dbReference type="Proteomes" id="UP000572635"/>
    </source>
</evidence>
<organism evidence="1 2">
    <name type="scientific">Nocardiopsis composta</name>
    <dbReference type="NCBI Taxonomy" id="157465"/>
    <lineage>
        <taxon>Bacteria</taxon>
        <taxon>Bacillati</taxon>
        <taxon>Actinomycetota</taxon>
        <taxon>Actinomycetes</taxon>
        <taxon>Streptosporangiales</taxon>
        <taxon>Nocardiopsidaceae</taxon>
        <taxon>Nocardiopsis</taxon>
    </lineage>
</organism>
<dbReference type="Proteomes" id="UP000572635">
    <property type="component" value="Unassembled WGS sequence"/>
</dbReference>
<dbReference type="RefSeq" id="WP_184391008.1">
    <property type="nucleotide sequence ID" value="NZ_JACHDB010000001.1"/>
</dbReference>
<protein>
    <submittedName>
        <fullName evidence="1">Uncharacterized protein</fullName>
    </submittedName>
</protein>
<evidence type="ECO:0000313" key="1">
    <source>
        <dbReference type="EMBL" id="MBB5431383.1"/>
    </source>
</evidence>
<sequence>MSDTPETVATFGHRGATYEIDHLGITHPDTQWGEYVVYTADGRQVGEFISRGAGLYPQYRPPEPSVPELVELAKAALEEAGR</sequence>
<gene>
    <name evidence="1" type="ORF">HDA36_001467</name>
</gene>
<proteinExistence type="predicted"/>
<dbReference type="EMBL" id="JACHDB010000001">
    <property type="protein sequence ID" value="MBB5431383.1"/>
    <property type="molecule type" value="Genomic_DNA"/>
</dbReference>
<name>A0A7W8QJ10_9ACTN</name>
<accession>A0A7W8QJ10</accession>
<comment type="caution">
    <text evidence="1">The sequence shown here is derived from an EMBL/GenBank/DDBJ whole genome shotgun (WGS) entry which is preliminary data.</text>
</comment>
<dbReference type="AlphaFoldDB" id="A0A7W8QJ10"/>
<reference evidence="1 2" key="1">
    <citation type="submission" date="2020-08" db="EMBL/GenBank/DDBJ databases">
        <title>Sequencing the genomes of 1000 actinobacteria strains.</title>
        <authorList>
            <person name="Klenk H.-P."/>
        </authorList>
    </citation>
    <scope>NUCLEOTIDE SEQUENCE [LARGE SCALE GENOMIC DNA]</scope>
    <source>
        <strain evidence="1 2">DSM 44551</strain>
    </source>
</reference>
<keyword evidence="2" id="KW-1185">Reference proteome</keyword>